<dbReference type="Gene3D" id="3.90.1150.10">
    <property type="entry name" value="Aspartate Aminotransferase, domain 1"/>
    <property type="match status" value="1"/>
</dbReference>
<dbReference type="PANTHER" id="PTHR43525:SF1">
    <property type="entry name" value="PROTEIN MALY"/>
    <property type="match status" value="1"/>
</dbReference>
<dbReference type="CDD" id="cd00609">
    <property type="entry name" value="AAT_like"/>
    <property type="match status" value="1"/>
</dbReference>
<dbReference type="GO" id="GO:0030170">
    <property type="term" value="F:pyridoxal phosphate binding"/>
    <property type="evidence" value="ECO:0007669"/>
    <property type="project" value="InterPro"/>
</dbReference>
<evidence type="ECO:0000256" key="4">
    <source>
        <dbReference type="ARBA" id="ARBA00023239"/>
    </source>
</evidence>
<accession>A0A5R9DZK1</accession>
<dbReference type="Pfam" id="PF00155">
    <property type="entry name" value="Aminotran_1_2"/>
    <property type="match status" value="1"/>
</dbReference>
<dbReference type="InterPro" id="IPR015421">
    <property type="entry name" value="PyrdxlP-dep_Trfase_major"/>
</dbReference>
<keyword evidence="3" id="KW-0663">Pyridoxal phosphate</keyword>
<dbReference type="InterPro" id="IPR015422">
    <property type="entry name" value="PyrdxlP-dep_Trfase_small"/>
</dbReference>
<evidence type="ECO:0000256" key="1">
    <source>
        <dbReference type="ARBA" id="ARBA00001933"/>
    </source>
</evidence>
<comment type="similarity">
    <text evidence="5">Belongs to the class-II pyridoxal-phosphate-dependent aminotransferase family. MalY/PatB cystathionine beta-lyase subfamily.</text>
</comment>
<evidence type="ECO:0000313" key="7">
    <source>
        <dbReference type="EMBL" id="TLQ40880.1"/>
    </source>
</evidence>
<gene>
    <name evidence="7" type="ORF">FEZ33_07180</name>
</gene>
<reference evidence="7 8" key="1">
    <citation type="submission" date="2019-05" db="EMBL/GenBank/DDBJ databases">
        <title>The metagenome of a microbial culture collection derived from dairy environment covers the genomic content of the human microbiome.</title>
        <authorList>
            <person name="Roder T."/>
            <person name="Wuthrich D."/>
            <person name="Sattari Z."/>
            <person name="Von Ah U."/>
            <person name="Bar C."/>
            <person name="Ronchi F."/>
            <person name="Macpherson A.J."/>
            <person name="Ganal-Vonarburg S.C."/>
            <person name="Bruggmann R."/>
            <person name="Vergeres G."/>
        </authorList>
    </citation>
    <scope>NUCLEOTIDE SEQUENCE [LARGE SCALE GENOMIC DNA]</scope>
    <source>
        <strain evidence="7 8">FAM 24227</strain>
    </source>
</reference>
<dbReference type="PANTHER" id="PTHR43525">
    <property type="entry name" value="PROTEIN MALY"/>
    <property type="match status" value="1"/>
</dbReference>
<dbReference type="OrthoDB" id="9802872at2"/>
<evidence type="ECO:0000256" key="2">
    <source>
        <dbReference type="ARBA" id="ARBA00012224"/>
    </source>
</evidence>
<name>A0A5R9DZK1_9LACT</name>
<evidence type="ECO:0000313" key="8">
    <source>
        <dbReference type="Proteomes" id="UP000306420"/>
    </source>
</evidence>
<dbReference type="InterPro" id="IPR015424">
    <property type="entry name" value="PyrdxlP-dep_Trfase"/>
</dbReference>
<evidence type="ECO:0000259" key="6">
    <source>
        <dbReference type="Pfam" id="PF00155"/>
    </source>
</evidence>
<dbReference type="Proteomes" id="UP000306420">
    <property type="component" value="Unassembled WGS sequence"/>
</dbReference>
<dbReference type="GO" id="GO:0008483">
    <property type="term" value="F:transaminase activity"/>
    <property type="evidence" value="ECO:0007669"/>
    <property type="project" value="UniProtKB-KW"/>
</dbReference>
<protein>
    <recommendedName>
        <fullName evidence="2">cysteine-S-conjugate beta-lyase</fullName>
        <ecNumber evidence="2">4.4.1.13</ecNumber>
    </recommendedName>
</protein>
<sequence length="398" mass="45833">MVDFDKLIDRRGTYCTQWDYVADRFGQEDLLPFTISDTEFAVPEEVLEALYSRMSHKVFGYTRWNNGDFQQSVLNWYERRFDFLPDADWLLYSPSVIYSVAQLIQMKSNEGEGVIIQTPAYDAFFKTIKGNNRVIVENPLTYEEHYYSIDFENLEKKLADPNNTILLFCSPHNPTGRVWTKEELTRIVDLCKKHEVFLISDEIHMDVISKGFKHIPITKITTEQVGLVTSGSKTFNFPGLIFSYLMLPNSDDRELFLYQLKNKDGLSSTSILGMEATMSAYNNSEKWVNDLNTYLEGNKNLVKKFFTNNYEGVKIVPTEATYLMWVDISSLGLNMEELQERLINIGKVAIMDGEVYGGNGGQFLRLNIGCPEAKLVEGFKRIEKSLKDIDLKKCDIIK</sequence>
<keyword evidence="4" id="KW-0456">Lyase</keyword>
<dbReference type="AlphaFoldDB" id="A0A5R9DZK1"/>
<proteinExistence type="inferred from homology"/>
<comment type="caution">
    <text evidence="7">The sequence shown here is derived from an EMBL/GenBank/DDBJ whole genome shotgun (WGS) entry which is preliminary data.</text>
</comment>
<comment type="cofactor">
    <cofactor evidence="1">
        <name>pyridoxal 5'-phosphate</name>
        <dbReference type="ChEBI" id="CHEBI:597326"/>
    </cofactor>
</comment>
<dbReference type="Gene3D" id="3.40.640.10">
    <property type="entry name" value="Type I PLP-dependent aspartate aminotransferase-like (Major domain)"/>
    <property type="match status" value="1"/>
</dbReference>
<dbReference type="InterPro" id="IPR027619">
    <property type="entry name" value="C-S_lyase_PatB-like"/>
</dbReference>
<dbReference type="InterPro" id="IPR004839">
    <property type="entry name" value="Aminotransferase_I/II_large"/>
</dbReference>
<keyword evidence="7" id="KW-0032">Aminotransferase</keyword>
<organism evidence="7 8">
    <name type="scientific">Ruoffia tabacinasalis</name>
    <dbReference type="NCBI Taxonomy" id="87458"/>
    <lineage>
        <taxon>Bacteria</taxon>
        <taxon>Bacillati</taxon>
        <taxon>Bacillota</taxon>
        <taxon>Bacilli</taxon>
        <taxon>Lactobacillales</taxon>
        <taxon>Aerococcaceae</taxon>
        <taxon>Ruoffia</taxon>
    </lineage>
</organism>
<evidence type="ECO:0000256" key="5">
    <source>
        <dbReference type="ARBA" id="ARBA00037974"/>
    </source>
</evidence>
<feature type="domain" description="Aminotransferase class I/classII large" evidence="6">
    <location>
        <begin position="29"/>
        <end position="382"/>
    </location>
</feature>
<dbReference type="SUPFAM" id="SSF53383">
    <property type="entry name" value="PLP-dependent transferases"/>
    <property type="match status" value="1"/>
</dbReference>
<dbReference type="InterPro" id="IPR051798">
    <property type="entry name" value="Class-II_PLP-Dep_Aminotrans"/>
</dbReference>
<dbReference type="GO" id="GO:0047804">
    <property type="term" value="F:cysteine-S-conjugate beta-lyase activity"/>
    <property type="evidence" value="ECO:0007669"/>
    <property type="project" value="UniProtKB-EC"/>
</dbReference>
<dbReference type="NCBIfam" id="TIGR04350">
    <property type="entry name" value="C_S_lyase_PatB"/>
    <property type="match status" value="1"/>
</dbReference>
<keyword evidence="7" id="KW-0808">Transferase</keyword>
<dbReference type="EMBL" id="VBSP01000023">
    <property type="protein sequence ID" value="TLQ40880.1"/>
    <property type="molecule type" value="Genomic_DNA"/>
</dbReference>
<dbReference type="RefSeq" id="WP_138404723.1">
    <property type="nucleotide sequence ID" value="NZ_VBSP01000023.1"/>
</dbReference>
<evidence type="ECO:0000256" key="3">
    <source>
        <dbReference type="ARBA" id="ARBA00022898"/>
    </source>
</evidence>
<dbReference type="EC" id="4.4.1.13" evidence="2"/>